<comment type="catalytic activity">
    <reaction evidence="6 8">
        <text>dCMP + ATP = dCDP + ADP</text>
        <dbReference type="Rhea" id="RHEA:25094"/>
        <dbReference type="ChEBI" id="CHEBI:30616"/>
        <dbReference type="ChEBI" id="CHEBI:57566"/>
        <dbReference type="ChEBI" id="CHEBI:58593"/>
        <dbReference type="ChEBI" id="CHEBI:456216"/>
        <dbReference type="EC" id="2.7.4.25"/>
    </reaction>
</comment>
<dbReference type="HAMAP" id="MF_00238">
    <property type="entry name" value="Cytidyl_kinase_type1"/>
    <property type="match status" value="1"/>
</dbReference>
<sequence length="224" mass="25529">MENFAIAIDGPASSGKSTVAKAIAQRLDIIYIDTGAMYRAITFLLMEANIEFDQLDQIEALLKQVDFKFNYINQELHLFVNERDVASEIRSVEVTRNVSEVSAIPIVREILVEKQREIAKGVSVVMDGRDIGTVVLPDAKYKFFLTALPSVRAERRYQQNLKNNLTSQTLEEIEADIIRRDHYDSTREISPLKKAEDAILIDSSKMSIEDVIEFIIQNIYELNQ</sequence>
<proteinExistence type="inferred from homology"/>
<evidence type="ECO:0000256" key="4">
    <source>
        <dbReference type="ARBA" id="ARBA00022777"/>
    </source>
</evidence>
<keyword evidence="11" id="KW-1185">Reference proteome</keyword>
<reference evidence="10 11" key="1">
    <citation type="submission" date="2022-08" db="EMBL/GenBank/DDBJ databases">
        <title>Aerococcaceae sp. nov isolated from spoiled eye mask.</title>
        <authorList>
            <person name="Zhou G."/>
            <person name="Xie X.-B."/>
            <person name="Shi Q.-S."/>
            <person name="Wang Y.-S."/>
            <person name="Wen X."/>
            <person name="Peng H."/>
            <person name="Yang X.-J."/>
            <person name="Tao H.-B."/>
            <person name="Huang X.-M."/>
        </authorList>
    </citation>
    <scope>NUCLEOTIDE SEQUENCE [LARGE SCALE GENOMIC DNA]</scope>
    <source>
        <strain evidence="11">DM20194951</strain>
    </source>
</reference>
<dbReference type="InterPro" id="IPR003136">
    <property type="entry name" value="Cytidylate_kin"/>
</dbReference>
<evidence type="ECO:0000256" key="2">
    <source>
        <dbReference type="ARBA" id="ARBA00022679"/>
    </source>
</evidence>
<dbReference type="Pfam" id="PF02224">
    <property type="entry name" value="Cytidylate_kin"/>
    <property type="match status" value="1"/>
</dbReference>
<keyword evidence="8" id="KW-0963">Cytoplasm</keyword>
<dbReference type="EMBL" id="CP102453">
    <property type="protein sequence ID" value="UUX34541.1"/>
    <property type="molecule type" value="Genomic_DNA"/>
</dbReference>
<feature type="binding site" evidence="8">
    <location>
        <begin position="10"/>
        <end position="18"/>
    </location>
    <ligand>
        <name>ATP</name>
        <dbReference type="ChEBI" id="CHEBI:30616"/>
    </ligand>
</feature>
<evidence type="ECO:0000256" key="1">
    <source>
        <dbReference type="ARBA" id="ARBA00009427"/>
    </source>
</evidence>
<dbReference type="NCBIfam" id="TIGR00017">
    <property type="entry name" value="cmk"/>
    <property type="match status" value="1"/>
</dbReference>
<dbReference type="CDD" id="cd02020">
    <property type="entry name" value="CMPK"/>
    <property type="match status" value="1"/>
</dbReference>
<evidence type="ECO:0000313" key="11">
    <source>
        <dbReference type="Proteomes" id="UP001315967"/>
    </source>
</evidence>
<dbReference type="PANTHER" id="PTHR21299">
    <property type="entry name" value="CYTIDYLATE KINASE/PANTOATE-BETA-ALANINE LIGASE"/>
    <property type="match status" value="1"/>
</dbReference>
<name>A0ABY5P728_9LACT</name>
<dbReference type="Proteomes" id="UP001315967">
    <property type="component" value="Chromosome"/>
</dbReference>
<evidence type="ECO:0000256" key="6">
    <source>
        <dbReference type="ARBA" id="ARBA00047615"/>
    </source>
</evidence>
<evidence type="ECO:0000259" key="9">
    <source>
        <dbReference type="Pfam" id="PF02224"/>
    </source>
</evidence>
<keyword evidence="2 8" id="KW-0808">Transferase</keyword>
<dbReference type="GO" id="GO:0016301">
    <property type="term" value="F:kinase activity"/>
    <property type="evidence" value="ECO:0007669"/>
    <property type="project" value="UniProtKB-KW"/>
</dbReference>
<dbReference type="InterPro" id="IPR027417">
    <property type="entry name" value="P-loop_NTPase"/>
</dbReference>
<keyword evidence="5 8" id="KW-0067">ATP-binding</keyword>
<dbReference type="InterPro" id="IPR011994">
    <property type="entry name" value="Cytidylate_kinase_dom"/>
</dbReference>
<dbReference type="PANTHER" id="PTHR21299:SF2">
    <property type="entry name" value="CYTIDYLATE KINASE"/>
    <property type="match status" value="1"/>
</dbReference>
<protein>
    <recommendedName>
        <fullName evidence="8">Cytidylate kinase</fullName>
        <shortName evidence="8">CK</shortName>
        <ecNumber evidence="8">2.7.4.25</ecNumber>
    </recommendedName>
    <alternativeName>
        <fullName evidence="8">Cytidine monophosphate kinase</fullName>
        <shortName evidence="8">CMP kinase</shortName>
    </alternativeName>
</protein>
<dbReference type="SUPFAM" id="SSF52540">
    <property type="entry name" value="P-loop containing nucleoside triphosphate hydrolases"/>
    <property type="match status" value="1"/>
</dbReference>
<comment type="similarity">
    <text evidence="1 8">Belongs to the cytidylate kinase family. Type 1 subfamily.</text>
</comment>
<dbReference type="EC" id="2.7.4.25" evidence="8"/>
<evidence type="ECO:0000256" key="5">
    <source>
        <dbReference type="ARBA" id="ARBA00022840"/>
    </source>
</evidence>
<comment type="subcellular location">
    <subcellularLocation>
        <location evidence="8">Cytoplasm</location>
    </subcellularLocation>
</comment>
<keyword evidence="3 8" id="KW-0547">Nucleotide-binding</keyword>
<evidence type="ECO:0000256" key="3">
    <source>
        <dbReference type="ARBA" id="ARBA00022741"/>
    </source>
</evidence>
<feature type="domain" description="Cytidylate kinase" evidence="9">
    <location>
        <begin position="6"/>
        <end position="219"/>
    </location>
</feature>
<evidence type="ECO:0000256" key="7">
    <source>
        <dbReference type="ARBA" id="ARBA00048478"/>
    </source>
</evidence>
<dbReference type="Gene3D" id="3.40.50.300">
    <property type="entry name" value="P-loop containing nucleotide triphosphate hydrolases"/>
    <property type="match status" value="1"/>
</dbReference>
<accession>A0ABY5P728</accession>
<evidence type="ECO:0000256" key="8">
    <source>
        <dbReference type="HAMAP-Rule" id="MF_00238"/>
    </source>
</evidence>
<keyword evidence="4 8" id="KW-0418">Kinase</keyword>
<gene>
    <name evidence="8 10" type="primary">cmk</name>
    <name evidence="10" type="ORF">NRE15_02510</name>
</gene>
<dbReference type="RefSeq" id="WP_313794041.1">
    <property type="nucleotide sequence ID" value="NZ_CP102453.1"/>
</dbReference>
<evidence type="ECO:0000313" key="10">
    <source>
        <dbReference type="EMBL" id="UUX34541.1"/>
    </source>
</evidence>
<comment type="catalytic activity">
    <reaction evidence="7 8">
        <text>CMP + ATP = CDP + ADP</text>
        <dbReference type="Rhea" id="RHEA:11600"/>
        <dbReference type="ChEBI" id="CHEBI:30616"/>
        <dbReference type="ChEBI" id="CHEBI:58069"/>
        <dbReference type="ChEBI" id="CHEBI:60377"/>
        <dbReference type="ChEBI" id="CHEBI:456216"/>
        <dbReference type="EC" id="2.7.4.25"/>
    </reaction>
</comment>
<organism evidence="10 11">
    <name type="scientific">Fundicoccus culcitae</name>
    <dbReference type="NCBI Taxonomy" id="2969821"/>
    <lineage>
        <taxon>Bacteria</taxon>
        <taxon>Bacillati</taxon>
        <taxon>Bacillota</taxon>
        <taxon>Bacilli</taxon>
        <taxon>Lactobacillales</taxon>
        <taxon>Aerococcaceae</taxon>
        <taxon>Fundicoccus</taxon>
    </lineage>
</organism>